<dbReference type="EMBL" id="AP021874">
    <property type="protein sequence ID" value="BBO68930.1"/>
    <property type="molecule type" value="Genomic_DNA"/>
</dbReference>
<feature type="transmembrane region" description="Helical" evidence="1">
    <location>
        <begin position="54"/>
        <end position="81"/>
    </location>
</feature>
<dbReference type="AlphaFoldDB" id="A0A5K7YL66"/>
<dbReference type="KEGG" id="dalk:DSCA_28600"/>
<keyword evidence="1" id="KW-0472">Membrane</keyword>
<sequence>MIWHPLVWAFWAAAVTGVLLYSTGAAQAVDVMLNWAPGRADADQLQRERRAETAALLGHWALGSLTAAAMLGLVGIAVAWHRIVPGAMCGTGVLQAMGTDGSRAMIFWSLTLMILYGWGTLDRLDSRHPQGYLTQAAARTMICAAPFLVLAVFFSWQALMRIENVTPVSCCAVVYDRVLDDASGSAAMKRLAPAFLWGSLAGSAALLILAVAGIRRPGRGAGGLGCAIAVLWSVGATVSVKQVWSAYYYQVLSHPCPWCLFLPDYYGAGFFIFACVAVVVMESTALWLADRTRSRFPNLADPSETRIRRAAWRTLIALVGFTVLATGPAIAWRLHTGVWLDGAP</sequence>
<feature type="transmembrane region" description="Helical" evidence="1">
    <location>
        <begin position="101"/>
        <end position="119"/>
    </location>
</feature>
<organism evidence="2 3">
    <name type="scientific">Desulfosarcina alkanivorans</name>
    <dbReference type="NCBI Taxonomy" id="571177"/>
    <lineage>
        <taxon>Bacteria</taxon>
        <taxon>Pseudomonadati</taxon>
        <taxon>Thermodesulfobacteriota</taxon>
        <taxon>Desulfobacteria</taxon>
        <taxon>Desulfobacterales</taxon>
        <taxon>Desulfosarcinaceae</taxon>
        <taxon>Desulfosarcina</taxon>
    </lineage>
</organism>
<feature type="transmembrane region" description="Helical" evidence="1">
    <location>
        <begin position="6"/>
        <end position="33"/>
    </location>
</feature>
<feature type="transmembrane region" description="Helical" evidence="1">
    <location>
        <begin position="194"/>
        <end position="214"/>
    </location>
</feature>
<feature type="transmembrane region" description="Helical" evidence="1">
    <location>
        <begin position="221"/>
        <end position="245"/>
    </location>
</feature>
<keyword evidence="1" id="KW-1133">Transmembrane helix</keyword>
<keyword evidence="3" id="KW-1185">Reference proteome</keyword>
<keyword evidence="1" id="KW-0812">Transmembrane</keyword>
<proteinExistence type="predicted"/>
<accession>A0A5K7YL66</accession>
<protein>
    <submittedName>
        <fullName evidence="2">Uncharacterized protein</fullName>
    </submittedName>
</protein>
<reference evidence="2 3" key="1">
    <citation type="submission" date="2019-11" db="EMBL/GenBank/DDBJ databases">
        <title>Comparative genomics of hydrocarbon-degrading Desulfosarcina strains.</title>
        <authorList>
            <person name="Watanabe M."/>
            <person name="Kojima H."/>
            <person name="Fukui M."/>
        </authorList>
    </citation>
    <scope>NUCLEOTIDE SEQUENCE [LARGE SCALE GENOMIC DNA]</scope>
    <source>
        <strain evidence="2 3">PL12</strain>
    </source>
</reference>
<evidence type="ECO:0000256" key="1">
    <source>
        <dbReference type="SAM" id="Phobius"/>
    </source>
</evidence>
<feature type="transmembrane region" description="Helical" evidence="1">
    <location>
        <begin position="140"/>
        <end position="159"/>
    </location>
</feature>
<feature type="transmembrane region" description="Helical" evidence="1">
    <location>
        <begin position="310"/>
        <end position="332"/>
    </location>
</feature>
<evidence type="ECO:0000313" key="2">
    <source>
        <dbReference type="EMBL" id="BBO68930.1"/>
    </source>
</evidence>
<gene>
    <name evidence="2" type="ORF">DSCA_28600</name>
</gene>
<dbReference type="OrthoDB" id="9788139at2"/>
<dbReference type="RefSeq" id="WP_155317024.1">
    <property type="nucleotide sequence ID" value="NZ_AP021874.1"/>
</dbReference>
<feature type="transmembrane region" description="Helical" evidence="1">
    <location>
        <begin position="265"/>
        <end position="289"/>
    </location>
</feature>
<dbReference type="Proteomes" id="UP000427906">
    <property type="component" value="Chromosome"/>
</dbReference>
<name>A0A5K7YL66_9BACT</name>
<evidence type="ECO:0000313" key="3">
    <source>
        <dbReference type="Proteomes" id="UP000427906"/>
    </source>
</evidence>